<dbReference type="EMBL" id="OB793111">
    <property type="protein sequence ID" value="CAD7426109.1"/>
    <property type="molecule type" value="Genomic_DNA"/>
</dbReference>
<accession>A0A7R9E4G7</accession>
<reference evidence="1" key="1">
    <citation type="submission" date="2020-11" db="EMBL/GenBank/DDBJ databases">
        <authorList>
            <person name="Tran Van P."/>
        </authorList>
    </citation>
    <scope>NUCLEOTIDE SEQUENCE</scope>
</reference>
<dbReference type="AlphaFoldDB" id="A0A7R9E4G7"/>
<proteinExistence type="predicted"/>
<name>A0A7R9E4G7_9NEOP</name>
<evidence type="ECO:0000313" key="1">
    <source>
        <dbReference type="EMBL" id="CAD7426109.1"/>
    </source>
</evidence>
<gene>
    <name evidence="1" type="ORF">TMSB3V08_LOCUS3003</name>
</gene>
<protein>
    <submittedName>
        <fullName evidence="1">Uncharacterized protein</fullName>
    </submittedName>
</protein>
<sequence length="147" mass="17089">MFIKNTHFVFKTILRKFALDYATHHPTMGIGHPNCPLHPEDYFKDGVTNGGLWDSHEGSMMVKFVCKGYVVDDNGRPIANASIESTIILYRSILAASYQWKPHSYCIFPISFDYYQIDSSDPWRQGHTSHLQTGNNYFWKYHVIEHE</sequence>
<organism evidence="1">
    <name type="scientific">Timema monikensis</name>
    <dbReference type="NCBI Taxonomy" id="170555"/>
    <lineage>
        <taxon>Eukaryota</taxon>
        <taxon>Metazoa</taxon>
        <taxon>Ecdysozoa</taxon>
        <taxon>Arthropoda</taxon>
        <taxon>Hexapoda</taxon>
        <taxon>Insecta</taxon>
        <taxon>Pterygota</taxon>
        <taxon>Neoptera</taxon>
        <taxon>Polyneoptera</taxon>
        <taxon>Phasmatodea</taxon>
        <taxon>Timematodea</taxon>
        <taxon>Timematoidea</taxon>
        <taxon>Timematidae</taxon>
        <taxon>Timema</taxon>
    </lineage>
</organism>